<dbReference type="GeneID" id="30966411"/>
<protein>
    <submittedName>
        <fullName evidence="2">Uncharacterized protein</fullName>
    </submittedName>
</protein>
<dbReference type="PANTHER" id="PTHR38645:SF1">
    <property type="entry name" value="YALI0F12243P"/>
    <property type="match status" value="1"/>
</dbReference>
<keyword evidence="3" id="KW-1185">Reference proteome</keyword>
<organism evidence="2 3">
    <name type="scientific">Ascoidea rubescens DSM 1968</name>
    <dbReference type="NCBI Taxonomy" id="1344418"/>
    <lineage>
        <taxon>Eukaryota</taxon>
        <taxon>Fungi</taxon>
        <taxon>Dikarya</taxon>
        <taxon>Ascomycota</taxon>
        <taxon>Saccharomycotina</taxon>
        <taxon>Saccharomycetes</taxon>
        <taxon>Ascoideaceae</taxon>
        <taxon>Ascoidea</taxon>
    </lineage>
</organism>
<dbReference type="Pfam" id="PF15251">
    <property type="entry name" value="TAPR1-like"/>
    <property type="match status" value="1"/>
</dbReference>
<dbReference type="PANTHER" id="PTHR38645">
    <property type="entry name" value="CHROMOSOME 9, WHOLE GENOME SHOTGUN SEQUENCE"/>
    <property type="match status" value="1"/>
</dbReference>
<accession>A0A1D2VKW1</accession>
<dbReference type="InterPro" id="IPR029196">
    <property type="entry name" value="HAPSTR1-like"/>
</dbReference>
<dbReference type="EMBL" id="KV454477">
    <property type="protein sequence ID" value="ODV62242.1"/>
    <property type="molecule type" value="Genomic_DNA"/>
</dbReference>
<proteinExistence type="predicted"/>
<dbReference type="InParanoid" id="A0A1D2VKW1"/>
<dbReference type="RefSeq" id="XP_020048549.1">
    <property type="nucleotide sequence ID" value="XM_020192775.1"/>
</dbReference>
<evidence type="ECO:0000256" key="1">
    <source>
        <dbReference type="SAM" id="MobiDB-lite"/>
    </source>
</evidence>
<gene>
    <name evidence="2" type="ORF">ASCRUDRAFT_74667</name>
</gene>
<reference evidence="3" key="1">
    <citation type="submission" date="2016-05" db="EMBL/GenBank/DDBJ databases">
        <title>Comparative genomics of biotechnologically important yeasts.</title>
        <authorList>
            <consortium name="DOE Joint Genome Institute"/>
            <person name="Riley R."/>
            <person name="Haridas S."/>
            <person name="Wolfe K.H."/>
            <person name="Lopes M.R."/>
            <person name="Hittinger C.T."/>
            <person name="Goker M."/>
            <person name="Salamov A."/>
            <person name="Wisecaver J."/>
            <person name="Long T.M."/>
            <person name="Aerts A.L."/>
            <person name="Barry K."/>
            <person name="Choi C."/>
            <person name="Clum A."/>
            <person name="Coughlan A.Y."/>
            <person name="Deshpande S."/>
            <person name="Douglass A.P."/>
            <person name="Hanson S.J."/>
            <person name="Klenk H.-P."/>
            <person name="Labutti K."/>
            <person name="Lapidus A."/>
            <person name="Lindquist E."/>
            <person name="Lipzen A."/>
            <person name="Meier-Kolthoff J.P."/>
            <person name="Ohm R.A."/>
            <person name="Otillar R.P."/>
            <person name="Pangilinan J."/>
            <person name="Peng Y."/>
            <person name="Rokas A."/>
            <person name="Rosa C.A."/>
            <person name="Scheuner C."/>
            <person name="Sibirny A.A."/>
            <person name="Slot J.C."/>
            <person name="Stielow J.B."/>
            <person name="Sun H."/>
            <person name="Kurtzman C.P."/>
            <person name="Blackwell M."/>
            <person name="Grigoriev I.V."/>
            <person name="Jeffries T.W."/>
        </authorList>
    </citation>
    <scope>NUCLEOTIDE SEQUENCE [LARGE SCALE GENOMIC DNA]</scope>
    <source>
        <strain evidence="3">DSM 1968</strain>
    </source>
</reference>
<evidence type="ECO:0000313" key="2">
    <source>
        <dbReference type="EMBL" id="ODV62242.1"/>
    </source>
</evidence>
<dbReference type="Proteomes" id="UP000095038">
    <property type="component" value="Unassembled WGS sequence"/>
</dbReference>
<dbReference type="AlphaFoldDB" id="A0A1D2VKW1"/>
<sequence>MAMDLSKLSSNLPPSVPVTKESFDKLDAKLINEFKNAAKSVATLYRLSNSNSSLLRFKGYLECIDDLLNLIKLHKINHSENELDIENWCLTKKAELMGGENINKNLVDDYSEKTKYKTPKKKSGSHQTKSTKLSDDYEFTYKAKPLTPIENKIKMFHDSAKKKVKIFDYDKINEPNNKSASTIDKSDKIESIDNMNTMDHDISSTGNNAANHNITSNSNFNGSNMHNTFNHSTFTDNDANNDRFLLKKHFKVKKNYQQYLDQNHTNDAVDTMLNDQCSRNSENDDSSDSSSNDAVRYVARNSAGTKRSLNRDFRTEKRSRHY</sequence>
<evidence type="ECO:0000313" key="3">
    <source>
        <dbReference type="Proteomes" id="UP000095038"/>
    </source>
</evidence>
<feature type="region of interest" description="Disordered" evidence="1">
    <location>
        <begin position="298"/>
        <end position="322"/>
    </location>
</feature>
<name>A0A1D2VKW1_9ASCO</name>
<dbReference type="OrthoDB" id="21418at2759"/>